<evidence type="ECO:0000313" key="2">
    <source>
        <dbReference type="EMBL" id="CAJ1388877.1"/>
    </source>
</evidence>
<organism evidence="2 3">
    <name type="scientific">Effrenium voratum</name>
    <dbReference type="NCBI Taxonomy" id="2562239"/>
    <lineage>
        <taxon>Eukaryota</taxon>
        <taxon>Sar</taxon>
        <taxon>Alveolata</taxon>
        <taxon>Dinophyceae</taxon>
        <taxon>Suessiales</taxon>
        <taxon>Symbiodiniaceae</taxon>
        <taxon>Effrenium</taxon>
    </lineage>
</organism>
<feature type="compositionally biased region" description="Low complexity" evidence="1">
    <location>
        <begin position="296"/>
        <end position="313"/>
    </location>
</feature>
<accession>A0AA36MZ75</accession>
<feature type="region of interest" description="Disordered" evidence="1">
    <location>
        <begin position="288"/>
        <end position="313"/>
    </location>
</feature>
<feature type="region of interest" description="Disordered" evidence="1">
    <location>
        <begin position="215"/>
        <end position="276"/>
    </location>
</feature>
<dbReference type="Proteomes" id="UP001178507">
    <property type="component" value="Unassembled WGS sequence"/>
</dbReference>
<feature type="compositionally biased region" description="Basic and acidic residues" evidence="1">
    <location>
        <begin position="252"/>
        <end position="273"/>
    </location>
</feature>
<sequence length="313" mass="33763">MGLVMVHALATARGVMSTGSPARAEAAAAMARQLGTVQEKLDVNWRSSAAAVWQHLEGAALAGAWLTISLDSSTHVQVLSALAQDLHSHLNMARVNLQAGATPGAWGWVTLECHQALLAPQRLPLLLLQAFRPVTLPSPSLEALCELWFLSSSSRPIIAKSTARLAAFAWRFCEASGLTCKRKLEAGCLPLWPLRILCETTAKLMIQVRGARRGGKGRVSSSVFNTLGPEKRTSGQDVLRKSSVTGLNPEETGSRKSSERQASTERRVSERRASGQGEFCWETRWRRAGRGPPCYAPSSFASSSRMVSQSSAS</sequence>
<evidence type="ECO:0000313" key="3">
    <source>
        <dbReference type="Proteomes" id="UP001178507"/>
    </source>
</evidence>
<dbReference type="EMBL" id="CAUJNA010001779">
    <property type="protein sequence ID" value="CAJ1388877.1"/>
    <property type="molecule type" value="Genomic_DNA"/>
</dbReference>
<evidence type="ECO:0000256" key="1">
    <source>
        <dbReference type="SAM" id="MobiDB-lite"/>
    </source>
</evidence>
<keyword evidence="3" id="KW-1185">Reference proteome</keyword>
<gene>
    <name evidence="2" type="ORF">EVOR1521_LOCUS14634</name>
</gene>
<name>A0AA36MZ75_9DINO</name>
<comment type="caution">
    <text evidence="2">The sequence shown here is derived from an EMBL/GenBank/DDBJ whole genome shotgun (WGS) entry which is preliminary data.</text>
</comment>
<proteinExistence type="predicted"/>
<reference evidence="2" key="1">
    <citation type="submission" date="2023-08" db="EMBL/GenBank/DDBJ databases">
        <authorList>
            <person name="Chen Y."/>
            <person name="Shah S."/>
            <person name="Dougan E. K."/>
            <person name="Thang M."/>
            <person name="Chan C."/>
        </authorList>
    </citation>
    <scope>NUCLEOTIDE SEQUENCE</scope>
</reference>
<feature type="compositionally biased region" description="Basic and acidic residues" evidence="1">
    <location>
        <begin position="229"/>
        <end position="240"/>
    </location>
</feature>
<dbReference type="AlphaFoldDB" id="A0AA36MZ75"/>
<protein>
    <submittedName>
        <fullName evidence="2">Uncharacterized protein</fullName>
    </submittedName>
</protein>